<dbReference type="OrthoDB" id="10266128at2759"/>
<proteinExistence type="predicted"/>
<keyword evidence="4" id="KW-0342">GTP-binding</keyword>
<evidence type="ECO:0000256" key="5">
    <source>
        <dbReference type="ARBA" id="ARBA00023242"/>
    </source>
</evidence>
<feature type="domain" description="G" evidence="8">
    <location>
        <begin position="282"/>
        <end position="348"/>
    </location>
</feature>
<feature type="region of interest" description="Disordered" evidence="7">
    <location>
        <begin position="1"/>
        <end position="70"/>
    </location>
</feature>
<keyword evidence="5" id="KW-0539">Nucleus</keyword>
<organism evidence="9 10">
    <name type="scientific">Ichthyophthirius multifiliis</name>
    <name type="common">White spot disease agent</name>
    <name type="synonym">Ich</name>
    <dbReference type="NCBI Taxonomy" id="5932"/>
    <lineage>
        <taxon>Eukaryota</taxon>
        <taxon>Sar</taxon>
        <taxon>Alveolata</taxon>
        <taxon>Ciliophora</taxon>
        <taxon>Intramacronucleata</taxon>
        <taxon>Oligohymenophorea</taxon>
        <taxon>Hymenostomatida</taxon>
        <taxon>Ophryoglenina</taxon>
        <taxon>Ichthyophthirius</taxon>
    </lineage>
</organism>
<feature type="coiled-coil region" evidence="6">
    <location>
        <begin position="70"/>
        <end position="119"/>
    </location>
</feature>
<dbReference type="Gene3D" id="3.40.50.300">
    <property type="entry name" value="P-loop containing nucleotide triphosphate hydrolases"/>
    <property type="match status" value="1"/>
</dbReference>
<dbReference type="InterPro" id="IPR050755">
    <property type="entry name" value="TRAFAC_YlqF/YawG_RiboMat"/>
</dbReference>
<reference evidence="9 10" key="1">
    <citation type="submission" date="2011-07" db="EMBL/GenBank/DDBJ databases">
        <authorList>
            <person name="Coyne R."/>
            <person name="Brami D."/>
            <person name="Johnson J."/>
            <person name="Hostetler J."/>
            <person name="Hannick L."/>
            <person name="Clark T."/>
            <person name="Cassidy-Hanley D."/>
            <person name="Inman J."/>
        </authorList>
    </citation>
    <scope>NUCLEOTIDE SEQUENCE [LARGE SCALE GENOMIC DNA]</scope>
    <source>
        <strain evidence="9 10">G5</strain>
    </source>
</reference>
<protein>
    <recommendedName>
        <fullName evidence="8">G domain-containing protein</fullName>
    </recommendedName>
</protein>
<dbReference type="PANTHER" id="PTHR11089:SF30">
    <property type="entry name" value="GUANINE NUCLEOTIDE-BINDING PROTEIN-LIKE 3 HOMOLOG"/>
    <property type="match status" value="1"/>
</dbReference>
<dbReference type="InterPro" id="IPR006073">
    <property type="entry name" value="GTP-bd"/>
</dbReference>
<dbReference type="InterPro" id="IPR023179">
    <property type="entry name" value="GTP-bd_ortho_bundle_sf"/>
</dbReference>
<evidence type="ECO:0000259" key="8">
    <source>
        <dbReference type="Pfam" id="PF01926"/>
    </source>
</evidence>
<dbReference type="SUPFAM" id="SSF52540">
    <property type="entry name" value="P-loop containing nucleoside triphosphate hydrolases"/>
    <property type="match status" value="1"/>
</dbReference>
<keyword evidence="2" id="KW-0547">Nucleotide-binding</keyword>
<evidence type="ECO:0000256" key="3">
    <source>
        <dbReference type="ARBA" id="ARBA00023054"/>
    </source>
</evidence>
<comment type="subcellular location">
    <subcellularLocation>
        <location evidence="1">Nucleus</location>
    </subcellularLocation>
</comment>
<dbReference type="RefSeq" id="XP_004032440.1">
    <property type="nucleotide sequence ID" value="XM_004032392.1"/>
</dbReference>
<evidence type="ECO:0000313" key="9">
    <source>
        <dbReference type="EMBL" id="EGR30853.1"/>
    </source>
</evidence>
<dbReference type="STRING" id="857967.G0QVA9"/>
<dbReference type="GeneID" id="14906973"/>
<dbReference type="Pfam" id="PF01926">
    <property type="entry name" value="MMR_HSR1"/>
    <property type="match status" value="1"/>
</dbReference>
<feature type="compositionally biased region" description="Basic and acidic residues" evidence="7">
    <location>
        <begin position="22"/>
        <end position="37"/>
    </location>
</feature>
<dbReference type="GO" id="GO:0005730">
    <property type="term" value="C:nucleolus"/>
    <property type="evidence" value="ECO:0007669"/>
    <property type="project" value="TreeGrafter"/>
</dbReference>
<dbReference type="CDD" id="cd04178">
    <property type="entry name" value="Nucleostemin_like"/>
    <property type="match status" value="1"/>
</dbReference>
<keyword evidence="3 6" id="KW-0175">Coiled coil</keyword>
<dbReference type="FunFam" id="1.10.1580.10:FF:000002">
    <property type="entry name" value="Guanine nucleotide-binding protein-like 3 (nucleolar)-like"/>
    <property type="match status" value="1"/>
</dbReference>
<dbReference type="InterPro" id="IPR027417">
    <property type="entry name" value="P-loop_NTPase"/>
</dbReference>
<evidence type="ECO:0000256" key="2">
    <source>
        <dbReference type="ARBA" id="ARBA00022741"/>
    </source>
</evidence>
<dbReference type="OMA" id="NWIKYFR"/>
<dbReference type="Proteomes" id="UP000008983">
    <property type="component" value="Unassembled WGS sequence"/>
</dbReference>
<keyword evidence="10" id="KW-1185">Reference proteome</keyword>
<dbReference type="AlphaFoldDB" id="G0QVA9"/>
<evidence type="ECO:0000256" key="6">
    <source>
        <dbReference type="SAM" id="Coils"/>
    </source>
</evidence>
<gene>
    <name evidence="9" type="ORF">IMG5_122540</name>
</gene>
<dbReference type="GO" id="GO:0005525">
    <property type="term" value="F:GTP binding"/>
    <property type="evidence" value="ECO:0007669"/>
    <property type="project" value="UniProtKB-KW"/>
</dbReference>
<dbReference type="EMBL" id="GL983938">
    <property type="protein sequence ID" value="EGR30853.1"/>
    <property type="molecule type" value="Genomic_DNA"/>
</dbReference>
<evidence type="ECO:0000256" key="1">
    <source>
        <dbReference type="ARBA" id="ARBA00004123"/>
    </source>
</evidence>
<evidence type="ECO:0000256" key="7">
    <source>
        <dbReference type="SAM" id="MobiDB-lite"/>
    </source>
</evidence>
<dbReference type="PRINTS" id="PR00326">
    <property type="entry name" value="GTP1OBG"/>
</dbReference>
<name>G0QVA9_ICHMU</name>
<dbReference type="PANTHER" id="PTHR11089">
    <property type="entry name" value="GTP-BINDING PROTEIN-RELATED"/>
    <property type="match status" value="1"/>
</dbReference>
<evidence type="ECO:0000313" key="10">
    <source>
        <dbReference type="Proteomes" id="UP000008983"/>
    </source>
</evidence>
<dbReference type="eggNOG" id="KOG2484">
    <property type="taxonomic scope" value="Eukaryota"/>
</dbReference>
<dbReference type="InParanoid" id="G0QVA9"/>
<sequence length="458" mass="52838">MGKNIQNSNKKKFAAKKNVITKNDKDQQRKNKRHENLQKALGCSTKSNNNKKKNQQKRKKGSKNIELPNLNAFKRKIQQSLERKKNQKNQLNQLKNNENKYQNIQIQQIQQNHENIQEEEKFQKQFEYQDDQDFQYQQLQQNDNNILIKDGKKYFREMKKVLEASDIILEVLDARDPESSRCRQVEAELLQMKGNKRIILVGNAEAWLKVLRREYATVLFKGNTQNQNDNLSGNQLFKKSLTNREDLTNDLMNSSKSVGADKLLELIKNYSKNDGIKTAVSVGVIGYPNVGKSSLINSLKRSKACGVSSVAGYTKNLQEVIIDKKVKVIDCPGVIFDDENKKNCSLKNVIKPELIEDPIQPVEEILQKITKNEILLLYKIDDFKTTLEFLCKLAILRGKIKKGGAPNIDIVARMVIQDWNSGKIKYYTIPPVYEVEQTIVLNNQLNIINEQIEQEEIQ</sequence>
<evidence type="ECO:0000256" key="4">
    <source>
        <dbReference type="ARBA" id="ARBA00023134"/>
    </source>
</evidence>
<accession>G0QVA9</accession>
<feature type="compositionally biased region" description="Basic residues" evidence="7">
    <location>
        <begin position="49"/>
        <end position="62"/>
    </location>
</feature>
<dbReference type="Gene3D" id="1.10.1580.10">
    <property type="match status" value="1"/>
</dbReference>